<dbReference type="InterPro" id="IPR011050">
    <property type="entry name" value="Pectin_lyase_fold/virulence"/>
</dbReference>
<keyword evidence="5" id="KW-0472">Membrane</keyword>
<comment type="caution">
    <text evidence="7">The sequence shown here is derived from an EMBL/GenBank/DDBJ whole genome shotgun (WGS) entry which is preliminary data.</text>
</comment>
<comment type="subcellular location">
    <subcellularLocation>
        <location evidence="1">Membrane</location>
    </subcellularLocation>
</comment>
<evidence type="ECO:0000256" key="3">
    <source>
        <dbReference type="ARBA" id="ARBA00022737"/>
    </source>
</evidence>
<dbReference type="Gene3D" id="2.150.10.10">
    <property type="entry name" value="Serralysin-like metalloprotease, C-terminal"/>
    <property type="match status" value="2"/>
</dbReference>
<proteinExistence type="predicted"/>
<dbReference type="InterPro" id="IPR011049">
    <property type="entry name" value="Serralysin-like_metalloprot_C"/>
</dbReference>
<dbReference type="SUPFAM" id="SSF51120">
    <property type="entry name" value="beta-Roll"/>
    <property type="match status" value="2"/>
</dbReference>
<dbReference type="InterPro" id="IPR019960">
    <property type="entry name" value="T1SS_VCA0849"/>
</dbReference>
<evidence type="ECO:0000256" key="1">
    <source>
        <dbReference type="ARBA" id="ARBA00004370"/>
    </source>
</evidence>
<keyword evidence="4" id="KW-0843">Virulence</keyword>
<dbReference type="Gene3D" id="2.60.40.10">
    <property type="entry name" value="Immunoglobulins"/>
    <property type="match status" value="2"/>
</dbReference>
<organism evidence="7 8">
    <name type="scientific">Undibacterium arcticum</name>
    <dbReference type="NCBI Taxonomy" id="1762892"/>
    <lineage>
        <taxon>Bacteria</taxon>
        <taxon>Pseudomonadati</taxon>
        <taxon>Pseudomonadota</taxon>
        <taxon>Betaproteobacteria</taxon>
        <taxon>Burkholderiales</taxon>
        <taxon>Oxalobacteraceae</taxon>
        <taxon>Undibacterium</taxon>
    </lineage>
</organism>
<dbReference type="PRINTS" id="PR01488">
    <property type="entry name" value="RTXTOXINA"/>
</dbReference>
<dbReference type="EMBL" id="JBHRTP010000082">
    <property type="protein sequence ID" value="MFC3110643.1"/>
    <property type="molecule type" value="Genomic_DNA"/>
</dbReference>
<accession>A0ABV7F6E1</accession>
<dbReference type="PROSITE" id="PS00330">
    <property type="entry name" value="HEMOLYSIN_CALCIUM"/>
    <property type="match status" value="2"/>
</dbReference>
<dbReference type="InterPro" id="IPR041498">
    <property type="entry name" value="Big_6"/>
</dbReference>
<dbReference type="Proteomes" id="UP001595530">
    <property type="component" value="Unassembled WGS sequence"/>
</dbReference>
<dbReference type="SUPFAM" id="SSF51126">
    <property type="entry name" value="Pectin lyase-like"/>
    <property type="match status" value="1"/>
</dbReference>
<sequence>SAHVLTGAEITAGLVNLQAGTLTNGTTYNMTAKITDAAGNVSGASNTFTVTEDTTAPAAPTSLSYSSLDSGGTHTLTGGVGSVEGGATVKVTVQGTSEGSVIANANGSFSIVLSPSWSGNKSIDVTATDTAGNVSAPTSLSSKYPAGVAGSPINLGLDDPTLDPGDAITYKVNGVPTNWTLSEGTNNGDGSWTIQTSDPSALTITTPSSYAGAMVLTVTSSWTNADGSTGSAVVFDNVEAYAPGSPIFALSSDDHLTGSSGHDLFVFAQPITNDTIHSFDTAADKIDLIGFAGFTTFADVQAHMVNDANGNAVITLGNGETITVLGADTASLNASNFVFDQEPVTINAGTLTISDGAIMPFSGIIENTGTIALASTGNETNLEILVHSVTLQGGGHLTLSDNDHNVIFGGTGEATLTNIDNTISGAGQLGAGQMTLANAGTIIADGSHALVIDTGSHVITNSGTLEATGSGGLLIESGIANSGSLWANGGNITVHGDVTGTGSATISGTATLEFGGAVNETTTFAVGGDGTLMLDHSASFTGAVSGFNAGDSLLFGDIVGAGATLAYSANAAGTGGTLILNDGVHTANITLNGQYTSAGFHDTQGQGGINVVSYNANPGDQLTYGSDGNDILSGGGGNDILVGGAGDDVLTGGLGNDTFDYNLITDRGAAGDVVTDFSKSGANGTDVLDLHDLLRGFDGYDGTNAFTGGFLKLTVSGENTVVQVDSNGGGDSFVTLVTLNNVLLMPTDTHNLFV</sequence>
<dbReference type="RefSeq" id="WP_390332878.1">
    <property type="nucleotide sequence ID" value="NZ_JBHRTP010000082.1"/>
</dbReference>
<evidence type="ECO:0000256" key="2">
    <source>
        <dbReference type="ARBA" id="ARBA00022656"/>
    </source>
</evidence>
<dbReference type="Pfam" id="PF00353">
    <property type="entry name" value="HemolysinCabind"/>
    <property type="match status" value="1"/>
</dbReference>
<feature type="non-terminal residue" evidence="7">
    <location>
        <position position="1"/>
    </location>
</feature>
<dbReference type="InterPro" id="IPR013783">
    <property type="entry name" value="Ig-like_fold"/>
</dbReference>
<name>A0ABV7F6E1_9BURK</name>
<dbReference type="Pfam" id="PF17936">
    <property type="entry name" value="Big_6"/>
    <property type="match status" value="1"/>
</dbReference>
<evidence type="ECO:0000313" key="7">
    <source>
        <dbReference type="EMBL" id="MFC3110643.1"/>
    </source>
</evidence>
<evidence type="ECO:0000256" key="5">
    <source>
        <dbReference type="ARBA" id="ARBA00023136"/>
    </source>
</evidence>
<dbReference type="InterPro" id="IPR018511">
    <property type="entry name" value="Hemolysin-typ_Ca-bd_CS"/>
</dbReference>
<dbReference type="NCBIfam" id="TIGR03661">
    <property type="entry name" value="T1SS_VCA0849"/>
    <property type="match status" value="1"/>
</dbReference>
<keyword evidence="2" id="KW-0800">Toxin</keyword>
<dbReference type="PRINTS" id="PR00313">
    <property type="entry name" value="CABNDNGRPT"/>
</dbReference>
<dbReference type="InterPro" id="IPR001343">
    <property type="entry name" value="Hemolysn_Ca-bd"/>
</dbReference>
<evidence type="ECO:0000256" key="4">
    <source>
        <dbReference type="ARBA" id="ARBA00023026"/>
    </source>
</evidence>
<dbReference type="InterPro" id="IPR003995">
    <property type="entry name" value="RTX_toxin_determinant-A"/>
</dbReference>
<evidence type="ECO:0000313" key="8">
    <source>
        <dbReference type="Proteomes" id="UP001595530"/>
    </source>
</evidence>
<keyword evidence="3" id="KW-0677">Repeat</keyword>
<evidence type="ECO:0000259" key="6">
    <source>
        <dbReference type="Pfam" id="PF17936"/>
    </source>
</evidence>
<reference evidence="8" key="1">
    <citation type="journal article" date="2019" name="Int. J. Syst. Evol. Microbiol.">
        <title>The Global Catalogue of Microorganisms (GCM) 10K type strain sequencing project: providing services to taxonomists for standard genome sequencing and annotation.</title>
        <authorList>
            <consortium name="The Broad Institute Genomics Platform"/>
            <consortium name="The Broad Institute Genome Sequencing Center for Infectious Disease"/>
            <person name="Wu L."/>
            <person name="Ma J."/>
        </authorList>
    </citation>
    <scope>NUCLEOTIDE SEQUENCE [LARGE SCALE GENOMIC DNA]</scope>
    <source>
        <strain evidence="8">KCTC 42986</strain>
    </source>
</reference>
<protein>
    <submittedName>
        <fullName evidence="7">Beta strand repeat-containing protein</fullName>
    </submittedName>
</protein>
<gene>
    <name evidence="7" type="ORF">ACFOFO_22235</name>
</gene>
<keyword evidence="8" id="KW-1185">Reference proteome</keyword>
<feature type="domain" description="Bacterial Ig" evidence="6">
    <location>
        <begin position="59"/>
        <end position="141"/>
    </location>
</feature>